<dbReference type="PaxDb" id="65489-OBART04G22460.1"/>
<dbReference type="AlphaFoldDB" id="A0A0D3FZ78"/>
<evidence type="ECO:0000256" key="1">
    <source>
        <dbReference type="SAM" id="MobiDB-lite"/>
    </source>
</evidence>
<sequence>MPAAHGGGAQGRPRAASRRGVLGWRLGGGPRQRHRYAGGPRGRRASPRRRRGEEAHGAARRLVTPTQQGARGGPRRRRDRERRRGPQQGAARRPAVAARQGVSMRFTAVWWSQVAARGPRGSHPSRVIAGRKPSLGSFESRRTAVAVFPSLLFLKTSFWHPLRSDLGCVPLLV</sequence>
<evidence type="ECO:0000313" key="2">
    <source>
        <dbReference type="EnsemblPlants" id="OBART04G22460.1"/>
    </source>
</evidence>
<organism evidence="2">
    <name type="scientific">Oryza barthii</name>
    <dbReference type="NCBI Taxonomy" id="65489"/>
    <lineage>
        <taxon>Eukaryota</taxon>
        <taxon>Viridiplantae</taxon>
        <taxon>Streptophyta</taxon>
        <taxon>Embryophyta</taxon>
        <taxon>Tracheophyta</taxon>
        <taxon>Spermatophyta</taxon>
        <taxon>Magnoliopsida</taxon>
        <taxon>Liliopsida</taxon>
        <taxon>Poales</taxon>
        <taxon>Poaceae</taxon>
        <taxon>BOP clade</taxon>
        <taxon>Oryzoideae</taxon>
        <taxon>Oryzeae</taxon>
        <taxon>Oryzinae</taxon>
        <taxon>Oryza</taxon>
    </lineage>
</organism>
<name>A0A0D3FZ78_9ORYZ</name>
<proteinExistence type="predicted"/>
<accession>A0A0D3FZ78</accession>
<feature type="compositionally biased region" description="Gly residues" evidence="1">
    <location>
        <begin position="1"/>
        <end position="10"/>
    </location>
</feature>
<feature type="compositionally biased region" description="Basic residues" evidence="1">
    <location>
        <begin position="73"/>
        <end position="85"/>
    </location>
</feature>
<evidence type="ECO:0000313" key="3">
    <source>
        <dbReference type="Proteomes" id="UP000026960"/>
    </source>
</evidence>
<dbReference type="Proteomes" id="UP000026960">
    <property type="component" value="Chromosome 4"/>
</dbReference>
<reference evidence="2" key="2">
    <citation type="submission" date="2015-03" db="UniProtKB">
        <authorList>
            <consortium name="EnsemblPlants"/>
        </authorList>
    </citation>
    <scope>IDENTIFICATION</scope>
</reference>
<dbReference type="EnsemblPlants" id="OBART04G22460.1">
    <property type="protein sequence ID" value="OBART04G22460.1"/>
    <property type="gene ID" value="OBART04G22460"/>
</dbReference>
<feature type="compositionally biased region" description="Low complexity" evidence="1">
    <location>
        <begin position="86"/>
        <end position="95"/>
    </location>
</feature>
<protein>
    <submittedName>
        <fullName evidence="2">Uncharacterized protein</fullName>
    </submittedName>
</protein>
<dbReference type="HOGENOM" id="CLU_1549932_0_0_1"/>
<keyword evidence="3" id="KW-1185">Reference proteome</keyword>
<reference evidence="2" key="1">
    <citation type="journal article" date="2009" name="Rice">
        <title>De Novo Next Generation Sequencing of Plant Genomes.</title>
        <authorList>
            <person name="Rounsley S."/>
            <person name="Marri P.R."/>
            <person name="Yu Y."/>
            <person name="He R."/>
            <person name="Sisneros N."/>
            <person name="Goicoechea J.L."/>
            <person name="Lee S.J."/>
            <person name="Angelova A."/>
            <person name="Kudrna D."/>
            <person name="Luo M."/>
            <person name="Affourtit J."/>
            <person name="Desany B."/>
            <person name="Knight J."/>
            <person name="Niazi F."/>
            <person name="Egholm M."/>
            <person name="Wing R.A."/>
        </authorList>
    </citation>
    <scope>NUCLEOTIDE SEQUENCE [LARGE SCALE GENOMIC DNA]</scope>
    <source>
        <strain evidence="2">cv. IRGC 105608</strain>
    </source>
</reference>
<dbReference type="Gramene" id="OBART04G22460.1">
    <property type="protein sequence ID" value="OBART04G22460.1"/>
    <property type="gene ID" value="OBART04G22460"/>
</dbReference>
<feature type="compositionally biased region" description="Basic residues" evidence="1">
    <location>
        <begin position="31"/>
        <end position="50"/>
    </location>
</feature>
<feature type="region of interest" description="Disordered" evidence="1">
    <location>
        <begin position="1"/>
        <end position="98"/>
    </location>
</feature>